<accession>A0ABU9KVG1</accession>
<evidence type="ECO:0000313" key="1">
    <source>
        <dbReference type="EMBL" id="MEL4306026.1"/>
    </source>
</evidence>
<keyword evidence="2" id="KW-1185">Reference proteome</keyword>
<reference evidence="1 2" key="1">
    <citation type="submission" date="2024-04" db="EMBL/GenBank/DDBJ databases">
        <title>Methanococcoides sp. LMO-2.</title>
        <authorList>
            <person name="Liang L."/>
        </authorList>
    </citation>
    <scope>NUCLEOTIDE SEQUENCE [LARGE SCALE GENOMIC DNA]</scope>
    <source>
        <strain evidence="1 2">LMO-2</strain>
    </source>
</reference>
<dbReference type="EMBL" id="JBCAUS010000006">
    <property type="protein sequence ID" value="MEL4306026.1"/>
    <property type="molecule type" value="Genomic_DNA"/>
</dbReference>
<proteinExistence type="predicted"/>
<organism evidence="1 2">
    <name type="scientific">Methanococcoides cohabitans</name>
    <dbReference type="NCBI Taxonomy" id="3136559"/>
    <lineage>
        <taxon>Archaea</taxon>
        <taxon>Methanobacteriati</taxon>
        <taxon>Methanobacteriota</taxon>
        <taxon>Stenosarchaea group</taxon>
        <taxon>Methanomicrobia</taxon>
        <taxon>Methanosarcinales</taxon>
        <taxon>Methanosarcinaceae</taxon>
        <taxon>Methanococcoides</taxon>
    </lineage>
</organism>
<protein>
    <submittedName>
        <fullName evidence="1">Uncharacterized protein</fullName>
    </submittedName>
</protein>
<dbReference type="RefSeq" id="WP_342127632.1">
    <property type="nucleotide sequence ID" value="NZ_JBCAUS010000006.1"/>
</dbReference>
<sequence length="121" mass="14075">MNLSLGKDTHYWTDTNGLNIFIRSCYREAERCSRESISRFISGIFMQEFPDMEPENARSFGNDLAEEIIGSGNIEMGDGKNRRIKIEWSSMALVFLYNETRSDEAIPISIDDRYYNISKKR</sequence>
<dbReference type="Proteomes" id="UP001396646">
    <property type="component" value="Unassembled WGS sequence"/>
</dbReference>
<evidence type="ECO:0000313" key="2">
    <source>
        <dbReference type="Proteomes" id="UP001396646"/>
    </source>
</evidence>
<name>A0ABU9KVG1_9EURY</name>
<gene>
    <name evidence="1" type="ORF">WOA13_09360</name>
</gene>
<comment type="caution">
    <text evidence="1">The sequence shown here is derived from an EMBL/GenBank/DDBJ whole genome shotgun (WGS) entry which is preliminary data.</text>
</comment>